<organism evidence="3 4">
    <name type="scientific">Bacillus haynesii</name>
    <dbReference type="NCBI Taxonomy" id="1925021"/>
    <lineage>
        <taxon>Bacteria</taxon>
        <taxon>Bacillati</taxon>
        <taxon>Bacillota</taxon>
        <taxon>Bacilli</taxon>
        <taxon>Bacillales</taxon>
        <taxon>Bacillaceae</taxon>
        <taxon>Bacillus</taxon>
    </lineage>
</organism>
<name>A0AA90J4P7_9BACI</name>
<accession>A0AA90J4P7</accession>
<dbReference type="PANTHER" id="PTHR42852">
    <property type="entry name" value="THIOL:DISULFIDE INTERCHANGE PROTEIN DSBE"/>
    <property type="match status" value="1"/>
</dbReference>
<dbReference type="Proteomes" id="UP001066455">
    <property type="component" value="Unassembled WGS sequence"/>
</dbReference>
<protein>
    <submittedName>
        <fullName evidence="3">Thiol-disulfide oxidoreductase ResA</fullName>
    </submittedName>
</protein>
<keyword evidence="1" id="KW-1015">Disulfide bond</keyword>
<dbReference type="EMBL" id="JALAXI010000007">
    <property type="protein sequence ID" value="MCY9279863.1"/>
    <property type="molecule type" value="Genomic_DNA"/>
</dbReference>
<dbReference type="Gene3D" id="3.40.30.10">
    <property type="entry name" value="Glutaredoxin"/>
    <property type="match status" value="1"/>
</dbReference>
<dbReference type="InterPro" id="IPR036249">
    <property type="entry name" value="Thioredoxin-like_sf"/>
</dbReference>
<dbReference type="InterPro" id="IPR000866">
    <property type="entry name" value="AhpC/TSA"/>
</dbReference>
<dbReference type="Pfam" id="PF00578">
    <property type="entry name" value="AhpC-TSA"/>
    <property type="match status" value="1"/>
</dbReference>
<dbReference type="InterPro" id="IPR013766">
    <property type="entry name" value="Thioredoxin_domain"/>
</dbReference>
<sequence length="179" mass="20232">MKKQTLLLLRGAILLLLCSAAGYALYQHVAGGRNEQAGTVLQQQALNFKLSTLEGGDIELKKLRGKAVLVNFWGTFCTPCKEEMPVMQKAYDRFKGDGFEIIAVNVRESKGAVKRFVERHGLTFPVALDQSAEVYRSWEMYYLPTSIFINREGRPERMYVGGMSERQVDMWIEDLLSGS</sequence>
<gene>
    <name evidence="3" type="primary">resA</name>
    <name evidence="3" type="ORF">MOE73_07285</name>
</gene>
<dbReference type="InterPro" id="IPR050553">
    <property type="entry name" value="Thioredoxin_ResA/DsbE_sf"/>
</dbReference>
<evidence type="ECO:0000259" key="2">
    <source>
        <dbReference type="PROSITE" id="PS51352"/>
    </source>
</evidence>
<dbReference type="PROSITE" id="PS00194">
    <property type="entry name" value="THIOREDOXIN_1"/>
    <property type="match status" value="1"/>
</dbReference>
<evidence type="ECO:0000256" key="1">
    <source>
        <dbReference type="ARBA" id="ARBA00023157"/>
    </source>
</evidence>
<dbReference type="InterPro" id="IPR017937">
    <property type="entry name" value="Thioredoxin_CS"/>
</dbReference>
<feature type="domain" description="Thioredoxin" evidence="2">
    <location>
        <begin position="39"/>
        <end position="177"/>
    </location>
</feature>
<dbReference type="GO" id="GO:0016209">
    <property type="term" value="F:antioxidant activity"/>
    <property type="evidence" value="ECO:0007669"/>
    <property type="project" value="InterPro"/>
</dbReference>
<dbReference type="GO" id="GO:0016491">
    <property type="term" value="F:oxidoreductase activity"/>
    <property type="evidence" value="ECO:0007669"/>
    <property type="project" value="InterPro"/>
</dbReference>
<dbReference type="NCBIfam" id="NF002854">
    <property type="entry name" value="PRK03147.1"/>
    <property type="match status" value="1"/>
</dbReference>
<dbReference type="SUPFAM" id="SSF52833">
    <property type="entry name" value="Thioredoxin-like"/>
    <property type="match status" value="1"/>
</dbReference>
<dbReference type="RefSeq" id="WP_242790890.1">
    <property type="nucleotide sequence ID" value="NZ_JAKYKF010000001.1"/>
</dbReference>
<evidence type="ECO:0000313" key="3">
    <source>
        <dbReference type="EMBL" id="MCY9279863.1"/>
    </source>
</evidence>
<dbReference type="AlphaFoldDB" id="A0AA90J4P7"/>
<reference evidence="3" key="1">
    <citation type="submission" date="2022-02" db="EMBL/GenBank/DDBJ databases">
        <title>Crop Bioprotection Bacillus Genome Sequencing.</title>
        <authorList>
            <person name="Dunlap C."/>
        </authorList>
    </citation>
    <scope>NUCLEOTIDE SEQUENCE</scope>
    <source>
        <strain evidence="3">T20C14</strain>
    </source>
</reference>
<proteinExistence type="predicted"/>
<dbReference type="PROSITE" id="PS51352">
    <property type="entry name" value="THIOREDOXIN_2"/>
    <property type="match status" value="1"/>
</dbReference>
<dbReference type="PANTHER" id="PTHR42852:SF13">
    <property type="entry name" value="PROTEIN DIPZ"/>
    <property type="match status" value="1"/>
</dbReference>
<dbReference type="CDD" id="cd02966">
    <property type="entry name" value="TlpA_like_family"/>
    <property type="match status" value="1"/>
</dbReference>
<evidence type="ECO:0000313" key="4">
    <source>
        <dbReference type="Proteomes" id="UP001066455"/>
    </source>
</evidence>
<comment type="caution">
    <text evidence="3">The sequence shown here is derived from an EMBL/GenBank/DDBJ whole genome shotgun (WGS) entry which is preliminary data.</text>
</comment>